<feature type="domain" description="F-box" evidence="1">
    <location>
        <begin position="4"/>
        <end position="44"/>
    </location>
</feature>
<dbReference type="NCBIfam" id="TIGR01640">
    <property type="entry name" value="F_box_assoc_1"/>
    <property type="match status" value="1"/>
</dbReference>
<dbReference type="SMART" id="SM00256">
    <property type="entry name" value="FBOX"/>
    <property type="match status" value="1"/>
</dbReference>
<name>A0ABM0ZBK1_CAMSA</name>
<reference evidence="3" key="2">
    <citation type="submission" date="2025-08" db="UniProtKB">
        <authorList>
            <consortium name="RefSeq"/>
        </authorList>
    </citation>
    <scope>IDENTIFICATION</scope>
    <source>
        <tissue evidence="3">Leaf</tissue>
    </source>
</reference>
<evidence type="ECO:0000313" key="3">
    <source>
        <dbReference type="RefSeq" id="XP_010513302.1"/>
    </source>
</evidence>
<keyword evidence="2" id="KW-1185">Reference proteome</keyword>
<gene>
    <name evidence="3" type="primary">LOC104789273</name>
</gene>
<dbReference type="Pfam" id="PF00646">
    <property type="entry name" value="F-box"/>
    <property type="match status" value="1"/>
</dbReference>
<dbReference type="Pfam" id="PF08268">
    <property type="entry name" value="FBA_3"/>
    <property type="match status" value="1"/>
</dbReference>
<protein>
    <submittedName>
        <fullName evidence="3">F-box protein At3g61340-like</fullName>
    </submittedName>
</protein>
<evidence type="ECO:0000313" key="2">
    <source>
        <dbReference type="Proteomes" id="UP000694864"/>
    </source>
</evidence>
<reference evidence="2" key="1">
    <citation type="journal article" date="2014" name="Nat. Commun.">
        <title>The emerging biofuel crop Camelina sativa retains a highly undifferentiated hexaploid genome structure.</title>
        <authorList>
            <person name="Kagale S."/>
            <person name="Koh C."/>
            <person name="Nixon J."/>
            <person name="Bollina V."/>
            <person name="Clarke W.E."/>
            <person name="Tuteja R."/>
            <person name="Spillane C."/>
            <person name="Robinson S.J."/>
            <person name="Links M.G."/>
            <person name="Clarke C."/>
            <person name="Higgins E.E."/>
            <person name="Huebert T."/>
            <person name="Sharpe A.G."/>
            <person name="Parkin I.A."/>
        </authorList>
    </citation>
    <scope>NUCLEOTIDE SEQUENCE [LARGE SCALE GENOMIC DNA]</scope>
    <source>
        <strain evidence="2">cv. DH55</strain>
    </source>
</reference>
<dbReference type="InterPro" id="IPR036047">
    <property type="entry name" value="F-box-like_dom_sf"/>
</dbReference>
<dbReference type="PANTHER" id="PTHR31111">
    <property type="entry name" value="BNAA05G37150D PROTEIN-RELATED"/>
    <property type="match status" value="1"/>
</dbReference>
<dbReference type="InterPro" id="IPR017451">
    <property type="entry name" value="F-box-assoc_interact_dom"/>
</dbReference>
<proteinExistence type="predicted"/>
<dbReference type="InterPro" id="IPR001810">
    <property type="entry name" value="F-box_dom"/>
</dbReference>
<dbReference type="SUPFAM" id="SSF81383">
    <property type="entry name" value="F-box domain"/>
    <property type="match status" value="1"/>
</dbReference>
<dbReference type="GeneID" id="104789273"/>
<organism evidence="2 3">
    <name type="scientific">Camelina sativa</name>
    <name type="common">False flax</name>
    <name type="synonym">Myagrum sativum</name>
    <dbReference type="NCBI Taxonomy" id="90675"/>
    <lineage>
        <taxon>Eukaryota</taxon>
        <taxon>Viridiplantae</taxon>
        <taxon>Streptophyta</taxon>
        <taxon>Embryophyta</taxon>
        <taxon>Tracheophyta</taxon>
        <taxon>Spermatophyta</taxon>
        <taxon>Magnoliopsida</taxon>
        <taxon>eudicotyledons</taxon>
        <taxon>Gunneridae</taxon>
        <taxon>Pentapetalae</taxon>
        <taxon>rosids</taxon>
        <taxon>malvids</taxon>
        <taxon>Brassicales</taxon>
        <taxon>Brassicaceae</taxon>
        <taxon>Camelineae</taxon>
        <taxon>Camelina</taxon>
    </lineage>
</organism>
<dbReference type="PANTHER" id="PTHR31111:SF132">
    <property type="entry name" value="F-BOX ASSOCIATED UBIQUITINATION EFFECTOR FAMILY PROTEIN-RELATED"/>
    <property type="match status" value="1"/>
</dbReference>
<sequence length="388" mass="44064">MEHIPFDLVIEILLKLPAKSIARFSCVSKLWGSTFRTPDFTESFFTISSSSHPKILITCKLDHKTFFFSSPQPQNLSCPTTITANFHSSFPMNCPSDNCRPVRGFVYGNTQWILDATDGPVQLICNPSTGQFLTLSKVKKGFCVEKSCLGYDPIDKQLKVLCMAYPSSHHILTLGTGKSLSWRMIKCDIPHYGAGVGPSDYGHVYDGICINGVLYYLAVLSECFLRFRDIVCFDVRSEKFSYIERDQDMEGKLESTDGELVESVLVNCKGKLAMLQRNYSSKDLYTGIKMWVLEDAEKHQWSRHTYVLPSPWLYSFAWTKIRIAGMTSRGEIVFSPLYNYDGFFIVLYNPKRNTIARVEIQGMEAYKKGEAYVFLDHGEDLNLMASIN</sequence>
<dbReference type="CDD" id="cd22157">
    <property type="entry name" value="F-box_AtFBW1-like"/>
    <property type="match status" value="1"/>
</dbReference>
<dbReference type="Proteomes" id="UP000694864">
    <property type="component" value="Chromosome 5"/>
</dbReference>
<dbReference type="InterPro" id="IPR013187">
    <property type="entry name" value="F-box-assoc_dom_typ3"/>
</dbReference>
<accession>A0ABM0ZBK1</accession>
<evidence type="ECO:0000259" key="1">
    <source>
        <dbReference type="SMART" id="SM00256"/>
    </source>
</evidence>
<dbReference type="RefSeq" id="XP_010513302.1">
    <property type="nucleotide sequence ID" value="XM_010515000.1"/>
</dbReference>